<dbReference type="EMBL" id="JAJHUN010000010">
    <property type="protein sequence ID" value="KAJ4148463.1"/>
    <property type="molecule type" value="Genomic_DNA"/>
</dbReference>
<reference evidence="14" key="1">
    <citation type="journal article" date="2023" name="Access Microbiol">
        <title>De-novo genome assembly for Akanthomyces muscarius, a biocontrol agent of insect agricultural pests.</title>
        <authorList>
            <person name="Erdos Z."/>
            <person name="Studholme D.J."/>
            <person name="Raymond B."/>
            <person name="Sharma M."/>
        </authorList>
    </citation>
    <scope>NUCLEOTIDE SEQUENCE</scope>
    <source>
        <strain evidence="14">Ve6</strain>
    </source>
</reference>
<evidence type="ECO:0000256" key="8">
    <source>
        <dbReference type="ARBA" id="ARBA00022989"/>
    </source>
</evidence>
<feature type="domain" description="ABC transporter" evidence="12">
    <location>
        <begin position="1294"/>
        <end position="1550"/>
    </location>
</feature>
<feature type="region of interest" description="Disordered" evidence="10">
    <location>
        <begin position="868"/>
        <end position="918"/>
    </location>
</feature>
<organism evidence="14 15">
    <name type="scientific">Akanthomyces muscarius</name>
    <name type="common">Entomopathogenic fungus</name>
    <name type="synonym">Lecanicillium muscarium</name>
    <dbReference type="NCBI Taxonomy" id="2231603"/>
    <lineage>
        <taxon>Eukaryota</taxon>
        <taxon>Fungi</taxon>
        <taxon>Dikarya</taxon>
        <taxon>Ascomycota</taxon>
        <taxon>Pezizomycotina</taxon>
        <taxon>Sordariomycetes</taxon>
        <taxon>Hypocreomycetidae</taxon>
        <taxon>Hypocreales</taxon>
        <taxon>Cordycipitaceae</taxon>
        <taxon>Akanthomyces</taxon>
    </lineage>
</organism>
<feature type="transmembrane region" description="Helical" evidence="11">
    <location>
        <begin position="133"/>
        <end position="154"/>
    </location>
</feature>
<gene>
    <name evidence="14" type="ORF">LMH87_002930</name>
</gene>
<feature type="transmembrane region" description="Helical" evidence="11">
    <location>
        <begin position="450"/>
        <end position="470"/>
    </location>
</feature>
<evidence type="ECO:0000256" key="11">
    <source>
        <dbReference type="SAM" id="Phobius"/>
    </source>
</evidence>
<comment type="subcellular location">
    <subcellularLocation>
        <location evidence="1">Membrane</location>
        <topology evidence="1">Multi-pass membrane protein</topology>
    </subcellularLocation>
</comment>
<feature type="transmembrane region" description="Helical" evidence="11">
    <location>
        <begin position="1016"/>
        <end position="1040"/>
    </location>
</feature>
<feature type="transmembrane region" description="Helical" evidence="11">
    <location>
        <begin position="423"/>
        <end position="444"/>
    </location>
</feature>
<feature type="transmembrane region" description="Helical" evidence="11">
    <location>
        <begin position="1202"/>
        <end position="1223"/>
    </location>
</feature>
<accession>A0A9W8UK55</accession>
<keyword evidence="8 11" id="KW-1133">Transmembrane helix</keyword>
<name>A0A9W8UK55_AKAMU</name>
<dbReference type="Pfam" id="PF00005">
    <property type="entry name" value="ABC_tran"/>
    <property type="match status" value="2"/>
</dbReference>
<evidence type="ECO:0000313" key="15">
    <source>
        <dbReference type="Proteomes" id="UP001144673"/>
    </source>
</evidence>
<keyword evidence="9 11" id="KW-0472">Membrane</keyword>
<feature type="transmembrane region" description="Helical" evidence="11">
    <location>
        <begin position="1120"/>
        <end position="1138"/>
    </location>
</feature>
<dbReference type="Proteomes" id="UP001144673">
    <property type="component" value="Chromosome 3"/>
</dbReference>
<evidence type="ECO:0000256" key="1">
    <source>
        <dbReference type="ARBA" id="ARBA00004141"/>
    </source>
</evidence>
<comment type="similarity">
    <text evidence="2">Belongs to the ABC transporter superfamily. ABCC family. Conjugate transporter (TC 3.A.1.208) subfamily.</text>
</comment>
<dbReference type="InterPro" id="IPR050173">
    <property type="entry name" value="ABC_transporter_C-like"/>
</dbReference>
<dbReference type="InterPro" id="IPR011527">
    <property type="entry name" value="ABC1_TM_dom"/>
</dbReference>
<protein>
    <recommendedName>
        <fullName evidence="16">ABC bile acid transporter</fullName>
    </recommendedName>
</protein>
<feature type="transmembrane region" description="Helical" evidence="11">
    <location>
        <begin position="102"/>
        <end position="121"/>
    </location>
</feature>
<dbReference type="CDD" id="cd03244">
    <property type="entry name" value="ABCC_MRP_domain2"/>
    <property type="match status" value="1"/>
</dbReference>
<dbReference type="SUPFAM" id="SSF90123">
    <property type="entry name" value="ABC transporter transmembrane region"/>
    <property type="match status" value="2"/>
</dbReference>
<evidence type="ECO:0008006" key="16">
    <source>
        <dbReference type="Google" id="ProtNLM"/>
    </source>
</evidence>
<feature type="compositionally biased region" description="Basic and acidic residues" evidence="10">
    <location>
        <begin position="899"/>
        <end position="918"/>
    </location>
</feature>
<keyword evidence="15" id="KW-1185">Reference proteome</keyword>
<feature type="transmembrane region" description="Helical" evidence="11">
    <location>
        <begin position="1229"/>
        <end position="1252"/>
    </location>
</feature>
<dbReference type="PANTHER" id="PTHR24223:SF456">
    <property type="entry name" value="MULTIDRUG RESISTANCE-ASSOCIATED PROTEIN LETHAL(2)03659"/>
    <property type="match status" value="1"/>
</dbReference>
<dbReference type="SUPFAM" id="SSF52540">
    <property type="entry name" value="P-loop containing nucleoside triphosphate hydrolases"/>
    <property type="match status" value="2"/>
</dbReference>
<feature type="domain" description="ABC transporter" evidence="12">
    <location>
        <begin position="620"/>
        <end position="879"/>
    </location>
</feature>
<evidence type="ECO:0000256" key="2">
    <source>
        <dbReference type="ARBA" id="ARBA00009726"/>
    </source>
</evidence>
<feature type="compositionally biased region" description="Polar residues" evidence="10">
    <location>
        <begin position="868"/>
        <end position="880"/>
    </location>
</feature>
<evidence type="ECO:0000256" key="3">
    <source>
        <dbReference type="ARBA" id="ARBA00022448"/>
    </source>
</evidence>
<keyword evidence="7" id="KW-0067">ATP-binding</keyword>
<feature type="transmembrane region" description="Helical" evidence="11">
    <location>
        <begin position="312"/>
        <end position="331"/>
    </location>
</feature>
<dbReference type="SMART" id="SM00382">
    <property type="entry name" value="AAA"/>
    <property type="match status" value="2"/>
</dbReference>
<keyword evidence="3" id="KW-0813">Transport</keyword>
<dbReference type="Pfam" id="PF00664">
    <property type="entry name" value="ABC_membrane"/>
    <property type="match status" value="2"/>
</dbReference>
<evidence type="ECO:0000256" key="7">
    <source>
        <dbReference type="ARBA" id="ARBA00022840"/>
    </source>
</evidence>
<sequence length="1567" mass="172481">MLPNISDTWALVGSAVGLGCASLLLASRITTCAAVFAQLRRPKPHDNWYEDEDGKSAPELMSRFSNKTPKLVCLYLASMAFGASVAISVLGTLHLESQNAKISSWLLTAGWTIILLQAVAIRLDVDPVRCYELGLRLAAATVSIAPGIILQGLFYANQPIDSRRVILSLMTGNAFLCVCVSLGALLIPRRPQVYHNGRTVSAEQSVSALQKAMFLWVQPLIRKAKSQGDLNHEDVPSMENYARADQLTTQWARAKHTGSLVRSLFRTYWGELMLLWTCVIIRSIVGVGPFWAMSQLIQRLERVDKEPQEGPSLWMFPLLIGLFTFTEQWIASRIMWQSIKNIFAPVRGQLSALIFAKALRRKDIKAAANAGDDDGPPDASNGAAKQTGENGKAKAHDNTDELSKSRQAIMNLIGVDVKHISDFAMFQILIVSSIGKLVVFSVYLVQVIGALPFLAGALAWASLLPVNWMASRRYLSAETKLMRDRDRKLAVVSEAVNGLRRIKFSALEAQWEKRILAKREDELNTLWEAFLANTMVFCCWVVSPILLSAASLATYTLINGHLSPAVAFVAIAMFRSLEAALAGLPELLTVGFDTIVSVRRLDVFLCEPELQPTISSGPHVAFENATISWPTDAPVPTTGGHKHESFTLSGLDAEFPEGQLSVITGRSGTGKTLLLQALIGEAELFGGQIVMPASPKELPPWNCTSNQFDSDEWVVPGMVAYVAQTVWLENTSLQNNILFGQPYVASRYRTVIHACALERDIEALDDGDETELGANGVNLSGGQKWRVSLARLLYSRAQILIMDDIFSAVDSHVGRHIMQHAIAGDICKGRTRILVTHHLGLVVEEASYFIEIGNGTVQQSGSNLSDYVGANTSGGTATPKSVSSSASSTDSRRLAASPIEDRPETHERPEKSAKKYVEDEAREKGVVKGHVYHKLIISGGGWKLWIALFAFLTLFESTNFGRNWWVRIWTAASQSNDVGNNTMSLAGFQAAFRQPTLMAVYPSEASQPAPSESNSLLYYLGIYLLLCGAGALVGTLRFFWSFLISIRFSRGLFQDVLYTILRSPLRWMDTVPVGRILNRLTADFDILDSRLMEDMTLVLVHSFELVTICLAAIILSRVMLLLALVLIIASIAVSLRYLEAARPVKRLESNAKSPVFETFNAALAGVSTLRVYQKTKDYTHRIHDQLDEWGTMTLHNWSLNQWMTFHMNVIGTIFTTAVGLLVVRVPSHFGANLAGFVLSFALSFAMSMSFAMRNYATMELDMNAVERITEYAELPTEDLDGAQPPENWPRKGTVQVEHLQAAYAEGLPPVLRDVSFEIRDKQRVGIVGRTGAGKSSLTLALFRLIDQRGGRIVIDGIDISTLNAQNLRSRLSIIPQDPVLFSGTIRSNLDPANQHSDEELHSCLARVHLIDSDSDRGSSSSDADDELSSAAPQNNINIFKRLSSKVSEGGGNLSHSQRQLICLARAILSRPRLLVLDEATSAVDMATDRLIQLSIRDGFHETTLIVVAHRLQTVADFDKILVLDDGRIIESGAPAELWEKTGGVFRELCEQSGEALQLRNMIYGKNV</sequence>
<evidence type="ECO:0000259" key="12">
    <source>
        <dbReference type="PROSITE" id="PS50893"/>
    </source>
</evidence>
<evidence type="ECO:0000256" key="6">
    <source>
        <dbReference type="ARBA" id="ARBA00022741"/>
    </source>
</evidence>
<feature type="region of interest" description="Disordered" evidence="10">
    <location>
        <begin position="368"/>
        <end position="400"/>
    </location>
</feature>
<evidence type="ECO:0000256" key="10">
    <source>
        <dbReference type="SAM" id="MobiDB-lite"/>
    </source>
</evidence>
<keyword evidence="5" id="KW-0677">Repeat</keyword>
<dbReference type="GO" id="GO:0005524">
    <property type="term" value="F:ATP binding"/>
    <property type="evidence" value="ECO:0007669"/>
    <property type="project" value="UniProtKB-KW"/>
</dbReference>
<proteinExistence type="inferred from homology"/>
<feature type="domain" description="ABC transmembrane type-1" evidence="13">
    <location>
        <begin position="1014"/>
        <end position="1260"/>
    </location>
</feature>
<feature type="transmembrane region" description="Helical" evidence="11">
    <location>
        <begin position="71"/>
        <end position="90"/>
    </location>
</feature>
<feature type="compositionally biased region" description="Low complexity" evidence="10">
    <location>
        <begin position="881"/>
        <end position="897"/>
    </location>
</feature>
<evidence type="ECO:0000259" key="13">
    <source>
        <dbReference type="PROSITE" id="PS50929"/>
    </source>
</evidence>
<dbReference type="GO" id="GO:0016887">
    <property type="term" value="F:ATP hydrolysis activity"/>
    <property type="evidence" value="ECO:0007669"/>
    <property type="project" value="InterPro"/>
</dbReference>
<dbReference type="Gene3D" id="3.40.50.300">
    <property type="entry name" value="P-loop containing nucleotide triphosphate hydrolases"/>
    <property type="match status" value="2"/>
</dbReference>
<feature type="compositionally biased region" description="Basic and acidic residues" evidence="10">
    <location>
        <begin position="391"/>
        <end position="400"/>
    </location>
</feature>
<dbReference type="GO" id="GO:0140359">
    <property type="term" value="F:ABC-type transporter activity"/>
    <property type="evidence" value="ECO:0007669"/>
    <property type="project" value="InterPro"/>
</dbReference>
<dbReference type="GeneID" id="80890089"/>
<evidence type="ECO:0000256" key="4">
    <source>
        <dbReference type="ARBA" id="ARBA00022692"/>
    </source>
</evidence>
<dbReference type="GO" id="GO:0016020">
    <property type="term" value="C:membrane"/>
    <property type="evidence" value="ECO:0007669"/>
    <property type="project" value="UniProtKB-SubCell"/>
</dbReference>
<feature type="transmembrane region" description="Helical" evidence="11">
    <location>
        <begin position="272"/>
        <end position="292"/>
    </location>
</feature>
<dbReference type="InterPro" id="IPR036640">
    <property type="entry name" value="ABC1_TM_sf"/>
</dbReference>
<dbReference type="FunFam" id="3.40.50.300:FF:000610">
    <property type="entry name" value="Multidrug resistance-associated ABC transporter"/>
    <property type="match status" value="1"/>
</dbReference>
<dbReference type="PROSITE" id="PS50929">
    <property type="entry name" value="ABC_TM1F"/>
    <property type="match status" value="2"/>
</dbReference>
<evidence type="ECO:0000256" key="5">
    <source>
        <dbReference type="ARBA" id="ARBA00022737"/>
    </source>
</evidence>
<dbReference type="PANTHER" id="PTHR24223">
    <property type="entry name" value="ATP-BINDING CASSETTE SUB-FAMILY C"/>
    <property type="match status" value="1"/>
</dbReference>
<dbReference type="CDD" id="cd18596">
    <property type="entry name" value="ABC_6TM_VMR1_D1_like"/>
    <property type="match status" value="1"/>
</dbReference>
<dbReference type="CDD" id="cd03250">
    <property type="entry name" value="ABCC_MRP_domain1"/>
    <property type="match status" value="1"/>
</dbReference>
<dbReference type="Gene3D" id="1.20.1560.10">
    <property type="entry name" value="ABC transporter type 1, transmembrane domain"/>
    <property type="match status" value="2"/>
</dbReference>
<dbReference type="PROSITE" id="PS50893">
    <property type="entry name" value="ABC_TRANSPORTER_2"/>
    <property type="match status" value="2"/>
</dbReference>
<dbReference type="CDD" id="cd18604">
    <property type="entry name" value="ABC_6TM_VMR1_D2_like"/>
    <property type="match status" value="1"/>
</dbReference>
<dbReference type="InterPro" id="IPR003593">
    <property type="entry name" value="AAA+_ATPase"/>
</dbReference>
<evidence type="ECO:0000313" key="14">
    <source>
        <dbReference type="EMBL" id="KAJ4148463.1"/>
    </source>
</evidence>
<comment type="caution">
    <text evidence="14">The sequence shown here is derived from an EMBL/GenBank/DDBJ whole genome shotgun (WGS) entry which is preliminary data.</text>
</comment>
<feature type="domain" description="ABC transmembrane type-1" evidence="13">
    <location>
        <begin position="409"/>
        <end position="589"/>
    </location>
</feature>
<dbReference type="KEGG" id="amus:LMH87_002930"/>
<feature type="transmembrane region" description="Helical" evidence="11">
    <location>
        <begin position="12"/>
        <end position="37"/>
    </location>
</feature>
<evidence type="ECO:0000256" key="9">
    <source>
        <dbReference type="ARBA" id="ARBA00023136"/>
    </source>
</evidence>
<dbReference type="InterPro" id="IPR003439">
    <property type="entry name" value="ABC_transporter-like_ATP-bd"/>
</dbReference>
<dbReference type="InterPro" id="IPR027417">
    <property type="entry name" value="P-loop_NTPase"/>
</dbReference>
<keyword evidence="6" id="KW-0547">Nucleotide-binding</keyword>
<dbReference type="RefSeq" id="XP_056051404.1">
    <property type="nucleotide sequence ID" value="XM_056194468.1"/>
</dbReference>
<keyword evidence="4 11" id="KW-0812">Transmembrane</keyword>
<feature type="transmembrane region" description="Helical" evidence="11">
    <location>
        <begin position="166"/>
        <end position="187"/>
    </location>
</feature>